<organism evidence="15 16">
    <name type="scientific">Ephemerocybe angulata</name>
    <dbReference type="NCBI Taxonomy" id="980116"/>
    <lineage>
        <taxon>Eukaryota</taxon>
        <taxon>Fungi</taxon>
        <taxon>Dikarya</taxon>
        <taxon>Basidiomycota</taxon>
        <taxon>Agaricomycotina</taxon>
        <taxon>Agaricomycetes</taxon>
        <taxon>Agaricomycetidae</taxon>
        <taxon>Agaricales</taxon>
        <taxon>Agaricineae</taxon>
        <taxon>Psathyrellaceae</taxon>
        <taxon>Ephemerocybe</taxon>
    </lineage>
</organism>
<sequence length="607" mass="66165">MTQDNTFDIIIAGGGATGCVIAGKLAAANAGLKVLILEAGPHSLNVDTHIQPVRYISNLMSPNKSSKSFTLHVSQPSEAVANRRIVVPAGSVLGGGSSVNFMVYTRAAASDYDCWEKIHQNPGWGSKDLIPLLKEIETYTLEASLNSTHGTNGPIRISAPKEYTNVATQFLDVARHYDKRRGVTDDWNDFTNANAYGPALVELTNPFPSRYIHDKTGRRSDTAHNFVYNQADNQNLVVRVESRVVRVLFDGTRAEGVEYVAGEDKVNHKVFASRLVVISAGAFGSPSILERSGIGADEVLQRNGIPQLVDLPGVGRDYNDHNVIFTHYKACQEAETIDHIVYGTPDALQSMADSLTISDSPNGSGLNAGFKLRPSSEDLQELGPAFEKRWNEFFASFPDKPVILGGPANAYTGIGPMDPGEKYFALLYALLYPASTGSVHIAHGLDPYGPLDFHHSYLENEADVAVYRWTYKHLREIARRMGFYRGEVLDSHPNFSEKSAAICKPEDGPVDINAPRIAYTVEDDAAIDDFHRRTIGTAWHSMGTCAMKPRSKVGVVDSRLNVYGTTHLKVADLSICPENVGANTYNTALAVGAKAAMLIAEELVLRL</sequence>
<evidence type="ECO:0000256" key="6">
    <source>
        <dbReference type="ARBA" id="ARBA00022525"/>
    </source>
</evidence>
<comment type="catalytic activity">
    <reaction evidence="8">
        <text>pyranose + acceptor = pyranos-2-ulose + reduced acceptor.</text>
        <dbReference type="EC" id="1.1.99.29"/>
    </reaction>
</comment>
<dbReference type="PANTHER" id="PTHR11552">
    <property type="entry name" value="GLUCOSE-METHANOL-CHOLINE GMC OXIDOREDUCTASE"/>
    <property type="match status" value="1"/>
</dbReference>
<dbReference type="PROSITE" id="PS00624">
    <property type="entry name" value="GMC_OXRED_2"/>
    <property type="match status" value="1"/>
</dbReference>
<accession>A0A8H6HXP8</accession>
<keyword evidence="13" id="KW-0274">FAD</keyword>
<dbReference type="Pfam" id="PF00732">
    <property type="entry name" value="GMC_oxred_N"/>
    <property type="match status" value="1"/>
</dbReference>
<dbReference type="PIRSF" id="PIRSF000137">
    <property type="entry name" value="Alcohol_oxidase"/>
    <property type="match status" value="1"/>
</dbReference>
<keyword evidence="16" id="KW-1185">Reference proteome</keyword>
<feature type="binding site" evidence="13">
    <location>
        <begin position="100"/>
        <end position="103"/>
    </location>
    <ligand>
        <name>FAD</name>
        <dbReference type="ChEBI" id="CHEBI:57692"/>
    </ligand>
</feature>
<protein>
    <recommendedName>
        <fullName evidence="5">pyranose dehydrogenase (acceptor)</fullName>
        <ecNumber evidence="5">1.1.99.29</ecNumber>
    </recommendedName>
</protein>
<comment type="catalytic activity">
    <reaction evidence="10">
        <text>pyranose + acceptor = pyranos-3-ulose + reduced acceptor.</text>
        <dbReference type="EC" id="1.1.99.29"/>
    </reaction>
</comment>
<dbReference type="EMBL" id="JACGCI010000034">
    <property type="protein sequence ID" value="KAF6754424.1"/>
    <property type="molecule type" value="Genomic_DNA"/>
</dbReference>
<dbReference type="AlphaFoldDB" id="A0A8H6HXP8"/>
<evidence type="ECO:0000256" key="5">
    <source>
        <dbReference type="ARBA" id="ARBA00013177"/>
    </source>
</evidence>
<evidence type="ECO:0000256" key="12">
    <source>
        <dbReference type="ARBA" id="ARBA00034059"/>
    </source>
</evidence>
<evidence type="ECO:0000256" key="8">
    <source>
        <dbReference type="ARBA" id="ARBA00033986"/>
    </source>
</evidence>
<dbReference type="InterPro" id="IPR007867">
    <property type="entry name" value="GMC_OxRtase_C"/>
</dbReference>
<dbReference type="SUPFAM" id="SSF51905">
    <property type="entry name" value="FAD/NAD(P)-binding domain"/>
    <property type="match status" value="1"/>
</dbReference>
<evidence type="ECO:0000256" key="1">
    <source>
        <dbReference type="ARBA" id="ARBA00001974"/>
    </source>
</evidence>
<dbReference type="OrthoDB" id="269227at2759"/>
<dbReference type="Gene3D" id="3.50.50.60">
    <property type="entry name" value="FAD/NAD(P)-binding domain"/>
    <property type="match status" value="1"/>
</dbReference>
<evidence type="ECO:0000256" key="10">
    <source>
        <dbReference type="ARBA" id="ARBA00034029"/>
    </source>
</evidence>
<name>A0A8H6HXP8_9AGAR</name>
<comment type="catalytic activity">
    <reaction evidence="11">
        <text>a pyranoside + acceptor = a pyranosid-3-ulose + reduced acceptor.</text>
        <dbReference type="EC" id="1.1.99.29"/>
    </reaction>
</comment>
<reference evidence="15 16" key="1">
    <citation type="submission" date="2020-07" db="EMBL/GenBank/DDBJ databases">
        <title>Comparative genomics of pyrophilous fungi reveals a link between fire events and developmental genes.</title>
        <authorList>
            <consortium name="DOE Joint Genome Institute"/>
            <person name="Steindorff A.S."/>
            <person name="Carver A."/>
            <person name="Calhoun S."/>
            <person name="Stillman K."/>
            <person name="Liu H."/>
            <person name="Lipzen A."/>
            <person name="Pangilinan J."/>
            <person name="Labutti K."/>
            <person name="Bruns T.D."/>
            <person name="Grigoriev I.V."/>
        </authorList>
    </citation>
    <scope>NUCLEOTIDE SEQUENCE [LARGE SCALE GENOMIC DNA]</scope>
    <source>
        <strain evidence="15 16">CBS 144469</strain>
    </source>
</reference>
<evidence type="ECO:0000256" key="11">
    <source>
        <dbReference type="ARBA" id="ARBA00034050"/>
    </source>
</evidence>
<dbReference type="Gene3D" id="3.30.560.10">
    <property type="entry name" value="Glucose Oxidase, domain 3"/>
    <property type="match status" value="1"/>
</dbReference>
<comment type="caution">
    <text evidence="15">The sequence shown here is derived from an EMBL/GenBank/DDBJ whole genome shotgun (WGS) entry which is preliminary data.</text>
</comment>
<dbReference type="GO" id="GO:0005576">
    <property type="term" value="C:extracellular region"/>
    <property type="evidence" value="ECO:0007669"/>
    <property type="project" value="UniProtKB-SubCell"/>
</dbReference>
<dbReference type="Pfam" id="PF05199">
    <property type="entry name" value="GMC_oxred_C"/>
    <property type="match status" value="1"/>
</dbReference>
<comment type="subunit">
    <text evidence="4">Monomer.</text>
</comment>
<dbReference type="InterPro" id="IPR036188">
    <property type="entry name" value="FAD/NAD-bd_sf"/>
</dbReference>
<dbReference type="InterPro" id="IPR012132">
    <property type="entry name" value="GMC_OxRdtase"/>
</dbReference>
<feature type="binding site" evidence="13">
    <location>
        <begin position="539"/>
        <end position="540"/>
    </location>
    <ligand>
        <name>FAD</name>
        <dbReference type="ChEBI" id="CHEBI:57692"/>
    </ligand>
</feature>
<evidence type="ECO:0000256" key="4">
    <source>
        <dbReference type="ARBA" id="ARBA00011245"/>
    </source>
</evidence>
<dbReference type="InterPro" id="IPR000172">
    <property type="entry name" value="GMC_OxRdtase_N"/>
</dbReference>
<dbReference type="GO" id="GO:0033718">
    <property type="term" value="F:pyranose dehydrogenase (acceptor) activity"/>
    <property type="evidence" value="ECO:0007669"/>
    <property type="project" value="UniProtKB-EC"/>
</dbReference>
<comment type="catalytic activity">
    <reaction evidence="9">
        <text>pyranose + acceptor = pyranos-2,3-diulose + reduced acceptor.</text>
        <dbReference type="EC" id="1.1.99.29"/>
    </reaction>
</comment>
<evidence type="ECO:0000313" key="16">
    <source>
        <dbReference type="Proteomes" id="UP000521943"/>
    </source>
</evidence>
<evidence type="ECO:0000256" key="7">
    <source>
        <dbReference type="ARBA" id="ARBA00024699"/>
    </source>
</evidence>
<evidence type="ECO:0000256" key="3">
    <source>
        <dbReference type="ARBA" id="ARBA00010790"/>
    </source>
</evidence>
<gene>
    <name evidence="15" type="ORF">DFP72DRAFT_899026</name>
</gene>
<evidence type="ECO:0000256" key="2">
    <source>
        <dbReference type="ARBA" id="ARBA00004613"/>
    </source>
</evidence>
<keyword evidence="13" id="KW-0285">Flavoprotein</keyword>
<feature type="domain" description="Glucose-methanol-choline oxidoreductase N-terminal" evidence="14">
    <location>
        <begin position="281"/>
        <end position="295"/>
    </location>
</feature>
<dbReference type="GO" id="GO:0050660">
    <property type="term" value="F:flavin adenine dinucleotide binding"/>
    <property type="evidence" value="ECO:0007669"/>
    <property type="project" value="InterPro"/>
</dbReference>
<comment type="catalytic activity">
    <reaction evidence="12">
        <text>a pyranoside + acceptor = a pyranosid-3,4-diulose + reduced acceptor.</text>
        <dbReference type="EC" id="1.1.99.29"/>
    </reaction>
</comment>
<dbReference type="Proteomes" id="UP000521943">
    <property type="component" value="Unassembled WGS sequence"/>
</dbReference>
<evidence type="ECO:0000313" key="15">
    <source>
        <dbReference type="EMBL" id="KAF6754424.1"/>
    </source>
</evidence>
<comment type="subcellular location">
    <subcellularLocation>
        <location evidence="2">Secreted</location>
    </subcellularLocation>
</comment>
<comment type="function">
    <text evidence="7">Catalyzes the single-oxidation or sequential double oxidation reaction of carbohydrates primarily at carbon-2 and/or carbon-3 with the concomitant reduction of the flavin. The enzyme exhibits a broad sugar substrate specificity, oxidizing different aldopyranoses to the corresponding C-1, C-2, C-3 or C-1,2, C-2,3 and C-3,4 (di)dehydro sugars with substrate-specific regioselectivity. Accepts only a narrow range of electron acceptors such as substituted benzoquinones and complexed metal ions and reacts extremely slowly with O(2) as acceptor. May play a role in the natural recycling of plant matter by oxidizing all major monosaccharides in lignocellulose and by reducing quinone compounds or reactive radical species generated during lignin depolymerization.</text>
</comment>
<keyword evidence="6" id="KW-0964">Secreted</keyword>
<feature type="binding site" evidence="13">
    <location>
        <position position="244"/>
    </location>
    <ligand>
        <name>FAD</name>
        <dbReference type="ChEBI" id="CHEBI:57692"/>
    </ligand>
</feature>
<dbReference type="EC" id="1.1.99.29" evidence="5"/>
<proteinExistence type="inferred from homology"/>
<comment type="cofactor">
    <cofactor evidence="1 13">
        <name>FAD</name>
        <dbReference type="ChEBI" id="CHEBI:57692"/>
    </cofactor>
</comment>
<evidence type="ECO:0000256" key="9">
    <source>
        <dbReference type="ARBA" id="ARBA00034010"/>
    </source>
</evidence>
<feature type="binding site" evidence="13">
    <location>
        <position position="92"/>
    </location>
    <ligand>
        <name>FAD</name>
        <dbReference type="ChEBI" id="CHEBI:57692"/>
    </ligand>
</feature>
<evidence type="ECO:0000256" key="13">
    <source>
        <dbReference type="PIRSR" id="PIRSR000137-2"/>
    </source>
</evidence>
<dbReference type="SUPFAM" id="SSF54373">
    <property type="entry name" value="FAD-linked reductases, C-terminal domain"/>
    <property type="match status" value="1"/>
</dbReference>
<evidence type="ECO:0000259" key="14">
    <source>
        <dbReference type="PROSITE" id="PS00624"/>
    </source>
</evidence>
<comment type="similarity">
    <text evidence="3">Belongs to the GMC oxidoreductase family.</text>
</comment>
<dbReference type="PANTHER" id="PTHR11552:SF78">
    <property type="entry name" value="GLUCOSE-METHANOL-CHOLINE OXIDOREDUCTASE N-TERMINAL DOMAIN-CONTAINING PROTEIN"/>
    <property type="match status" value="1"/>
</dbReference>